<proteinExistence type="predicted"/>
<protein>
    <submittedName>
        <fullName evidence="1">Uncharacterized protein</fullName>
    </submittedName>
</protein>
<dbReference type="AlphaFoldDB" id="A0A152A9W2"/>
<evidence type="ECO:0000313" key="1">
    <source>
        <dbReference type="EMBL" id="KYR02925.1"/>
    </source>
</evidence>
<dbReference type="OrthoDB" id="2139710at2759"/>
<gene>
    <name evidence="1" type="ORF">DLAC_00405</name>
</gene>
<reference evidence="1 2" key="1">
    <citation type="submission" date="2015-12" db="EMBL/GenBank/DDBJ databases">
        <title>Dictyostelia acquired genes for synthesis and detection of signals that induce cell-type specialization by lateral gene transfer from prokaryotes.</title>
        <authorList>
            <person name="Gloeckner G."/>
            <person name="Schaap P."/>
        </authorList>
    </citation>
    <scope>NUCLEOTIDE SEQUENCE [LARGE SCALE GENOMIC DNA]</scope>
    <source>
        <strain evidence="1 2">TK</strain>
    </source>
</reference>
<accession>A0A152A9W2</accession>
<dbReference type="InParanoid" id="A0A152A9W2"/>
<comment type="caution">
    <text evidence="1">The sequence shown here is derived from an EMBL/GenBank/DDBJ whole genome shotgun (WGS) entry which is preliminary data.</text>
</comment>
<keyword evidence="2" id="KW-1185">Reference proteome</keyword>
<dbReference type="EMBL" id="LODT01000001">
    <property type="protein sequence ID" value="KYR02925.1"/>
    <property type="molecule type" value="Genomic_DNA"/>
</dbReference>
<evidence type="ECO:0000313" key="2">
    <source>
        <dbReference type="Proteomes" id="UP000076078"/>
    </source>
</evidence>
<name>A0A152A9W2_TIELA</name>
<organism evidence="1 2">
    <name type="scientific">Tieghemostelium lacteum</name>
    <name type="common">Slime mold</name>
    <name type="synonym">Dictyostelium lacteum</name>
    <dbReference type="NCBI Taxonomy" id="361077"/>
    <lineage>
        <taxon>Eukaryota</taxon>
        <taxon>Amoebozoa</taxon>
        <taxon>Evosea</taxon>
        <taxon>Eumycetozoa</taxon>
        <taxon>Dictyostelia</taxon>
        <taxon>Dictyosteliales</taxon>
        <taxon>Raperosteliaceae</taxon>
        <taxon>Tieghemostelium</taxon>
    </lineage>
</organism>
<sequence>MTNYENQIIEIIKTHFQFTSIIEIDRIFIAYNGVLTIAFKSYTKELLQLKSTLEQHVNVLSKENIGTKWLKITIACLNQNHSLTLEQFRLLHQLTIDFTLKFHHSSSKRNIRIDQLSVINFNNRALIPPFNYKIDIPTFNSDQLDNLIDHNNHNFVSNQILGELSNDLDIYWRDKVNYNPKNSNKSSHYIDQCEPESTLVHQLSSNSNNCTIINEMIDQFRQSLPVEISNLYHWFPKEYLHISIRSLIPTKDIK</sequence>
<dbReference type="Proteomes" id="UP000076078">
    <property type="component" value="Unassembled WGS sequence"/>
</dbReference>
<dbReference type="OMA" id="GSKWPKT"/>